<evidence type="ECO:0000259" key="13">
    <source>
        <dbReference type="PROSITE" id="PS50928"/>
    </source>
</evidence>
<evidence type="ECO:0000256" key="3">
    <source>
        <dbReference type="ARBA" id="ARBA00011557"/>
    </source>
</evidence>
<dbReference type="GO" id="GO:0005886">
    <property type="term" value="C:plasma membrane"/>
    <property type="evidence" value="ECO:0007669"/>
    <property type="project" value="UniProtKB-SubCell"/>
</dbReference>
<comment type="function">
    <text evidence="10">Part of the ABC transporter complex UgpBAEC involved in sn-glycerol-3-phosphate (G3P) import. Probably responsible for the translocation of the substrate across the membrane.</text>
</comment>
<evidence type="ECO:0000256" key="9">
    <source>
        <dbReference type="ARBA" id="ARBA00023136"/>
    </source>
</evidence>
<keyword evidence="9 12" id="KW-0472">Membrane</keyword>
<dbReference type="NCBIfam" id="NF007852">
    <property type="entry name" value="PRK10561.1"/>
    <property type="match status" value="1"/>
</dbReference>
<comment type="subunit">
    <text evidence="3">The complex is composed of two ATP-binding proteins (UgpC), two transmembrane proteins (UgpA and UgpE) and a solute-binding protein (UgpB).</text>
</comment>
<dbReference type="CDD" id="cd06261">
    <property type="entry name" value="TM_PBP2"/>
    <property type="match status" value="1"/>
</dbReference>
<evidence type="ECO:0000256" key="2">
    <source>
        <dbReference type="ARBA" id="ARBA00009306"/>
    </source>
</evidence>
<evidence type="ECO:0000256" key="7">
    <source>
        <dbReference type="ARBA" id="ARBA00022692"/>
    </source>
</evidence>
<comment type="subcellular location">
    <subcellularLocation>
        <location evidence="1">Cell inner membrane</location>
        <topology evidence="1">Multi-pass membrane protein</topology>
    </subcellularLocation>
    <subcellularLocation>
        <location evidence="12">Cell membrane</location>
        <topology evidence="12">Multi-pass membrane protein</topology>
    </subcellularLocation>
</comment>
<evidence type="ECO:0000256" key="5">
    <source>
        <dbReference type="ARBA" id="ARBA00022475"/>
    </source>
</evidence>
<evidence type="ECO:0000256" key="11">
    <source>
        <dbReference type="ARBA" id="ARBA00040780"/>
    </source>
</evidence>
<keyword evidence="7 12" id="KW-0812">Transmembrane</keyword>
<feature type="transmembrane region" description="Helical" evidence="12">
    <location>
        <begin position="121"/>
        <end position="143"/>
    </location>
</feature>
<dbReference type="EMBL" id="FNTI01000001">
    <property type="protein sequence ID" value="SED19523.1"/>
    <property type="molecule type" value="Genomic_DNA"/>
</dbReference>
<keyword evidence="8 12" id="KW-1133">Transmembrane helix</keyword>
<feature type="transmembrane region" description="Helical" evidence="12">
    <location>
        <begin position="18"/>
        <end position="37"/>
    </location>
</feature>
<keyword evidence="6" id="KW-0997">Cell inner membrane</keyword>
<feature type="transmembrane region" description="Helical" evidence="12">
    <location>
        <begin position="208"/>
        <end position="234"/>
    </location>
</feature>
<dbReference type="InterPro" id="IPR050809">
    <property type="entry name" value="UgpAE/MalFG_permease"/>
</dbReference>
<evidence type="ECO:0000256" key="10">
    <source>
        <dbReference type="ARBA" id="ARBA00037054"/>
    </source>
</evidence>
<dbReference type="Proteomes" id="UP000183208">
    <property type="component" value="Unassembled WGS sequence"/>
</dbReference>
<organism evidence="14 15">
    <name type="scientific">Bradyrhizobium lablabi</name>
    <dbReference type="NCBI Taxonomy" id="722472"/>
    <lineage>
        <taxon>Bacteria</taxon>
        <taxon>Pseudomonadati</taxon>
        <taxon>Pseudomonadota</taxon>
        <taxon>Alphaproteobacteria</taxon>
        <taxon>Hyphomicrobiales</taxon>
        <taxon>Nitrobacteraceae</taxon>
        <taxon>Bradyrhizobium</taxon>
    </lineage>
</organism>
<name>A0A1M6YZ73_9BRAD</name>
<evidence type="ECO:0000313" key="14">
    <source>
        <dbReference type="EMBL" id="SED19523.1"/>
    </source>
</evidence>
<feature type="transmembrane region" description="Helical" evidence="12">
    <location>
        <begin position="273"/>
        <end position="294"/>
    </location>
</feature>
<evidence type="ECO:0000256" key="1">
    <source>
        <dbReference type="ARBA" id="ARBA00004429"/>
    </source>
</evidence>
<gene>
    <name evidence="14" type="ORF">SAMN05444171_3412</name>
</gene>
<dbReference type="AlphaFoldDB" id="A0A1M6YZ73"/>
<feature type="transmembrane region" description="Helical" evidence="12">
    <location>
        <begin position="77"/>
        <end position="100"/>
    </location>
</feature>
<dbReference type="Pfam" id="PF00528">
    <property type="entry name" value="BPD_transp_1"/>
    <property type="match status" value="1"/>
</dbReference>
<dbReference type="GO" id="GO:0055085">
    <property type="term" value="P:transmembrane transport"/>
    <property type="evidence" value="ECO:0007669"/>
    <property type="project" value="InterPro"/>
</dbReference>
<dbReference type="PANTHER" id="PTHR43227:SF9">
    <property type="entry name" value="SN-GLYCEROL-3-PHOSPHATE TRANSPORT SYSTEM PERMEASE PROTEIN UGPA"/>
    <property type="match status" value="1"/>
</dbReference>
<keyword evidence="4 12" id="KW-0813">Transport</keyword>
<proteinExistence type="inferred from homology"/>
<keyword evidence="5" id="KW-1003">Cell membrane</keyword>
<evidence type="ECO:0000256" key="12">
    <source>
        <dbReference type="RuleBase" id="RU363032"/>
    </source>
</evidence>
<reference evidence="14 15" key="1">
    <citation type="submission" date="2016-10" db="EMBL/GenBank/DDBJ databases">
        <authorList>
            <person name="de Groot N.N."/>
        </authorList>
    </citation>
    <scope>NUCLEOTIDE SEQUENCE [LARGE SCALE GENOMIC DNA]</scope>
    <source>
        <strain evidence="14 15">GAS522</strain>
    </source>
</reference>
<feature type="domain" description="ABC transmembrane type-1" evidence="13">
    <location>
        <begin position="78"/>
        <end position="290"/>
    </location>
</feature>
<feature type="transmembrane region" description="Helical" evidence="12">
    <location>
        <begin position="163"/>
        <end position="187"/>
    </location>
</feature>
<sequence length="300" mass="33174">MHHTASGMEKSVVFNNKLLPYLLLVPQLIITFVFFYWPASQAVWQSFQREDAFGLNTEFVGLENYQSLFAQPEYYKAMLTTLVFSSLVAALSLSIALLFATQADKNLKAAGAYKTLMIWPYAVAPAVAGVLWIFMFHPSLGTLARPLRWMNFDWNPLLNGNHAMVLVVMAAVWKQISYNFLFFLAGLQSIPKSVLEAGAIDGAGPMRRFWTIVFPLLSPTTFFLLVVNVVYVFFDTFGIIDAVTGGGPAGATTTMVYKVFADGRLGGDLGGSAAQSVVLMVIVIALTAVQFKYVERKVQY</sequence>
<evidence type="ECO:0000256" key="4">
    <source>
        <dbReference type="ARBA" id="ARBA00022448"/>
    </source>
</evidence>
<dbReference type="InterPro" id="IPR035906">
    <property type="entry name" value="MetI-like_sf"/>
</dbReference>
<accession>A0A1M6YZ73</accession>
<dbReference type="PANTHER" id="PTHR43227">
    <property type="entry name" value="BLL4140 PROTEIN"/>
    <property type="match status" value="1"/>
</dbReference>
<evidence type="ECO:0000313" key="15">
    <source>
        <dbReference type="Proteomes" id="UP000183208"/>
    </source>
</evidence>
<protein>
    <recommendedName>
        <fullName evidence="11">sn-glycerol-3-phosphate transport system permease protein UgpA</fullName>
    </recommendedName>
</protein>
<dbReference type="PROSITE" id="PS50928">
    <property type="entry name" value="ABC_TM1"/>
    <property type="match status" value="1"/>
</dbReference>
<evidence type="ECO:0000256" key="6">
    <source>
        <dbReference type="ARBA" id="ARBA00022519"/>
    </source>
</evidence>
<evidence type="ECO:0000256" key="8">
    <source>
        <dbReference type="ARBA" id="ARBA00022989"/>
    </source>
</evidence>
<dbReference type="InterPro" id="IPR000515">
    <property type="entry name" value="MetI-like"/>
</dbReference>
<comment type="similarity">
    <text evidence="2 12">Belongs to the binding-protein-dependent transport system permease family.</text>
</comment>
<dbReference type="SUPFAM" id="SSF161098">
    <property type="entry name" value="MetI-like"/>
    <property type="match status" value="1"/>
</dbReference>
<dbReference type="Gene3D" id="1.10.3720.10">
    <property type="entry name" value="MetI-like"/>
    <property type="match status" value="1"/>
</dbReference>